<sequence length="181" mass="18343">MLLSRLARLMLVIGVLAVAGCGDGKSGSTAEFATVYAMPTSGTFVTGGGAVNLSTTSPVTANLVITTTVYPSATTAENLTIEKTTVTLVPAIAGNVALTLPASATPQYPAANPILIAPGATTTVAIDIDTDSVKSYLQGVLSAGASASYWVVVTFDVREHGTGKPGTITFNNSLKLTFTNS</sequence>
<dbReference type="Proteomes" id="UP000587586">
    <property type="component" value="Unassembled WGS sequence"/>
</dbReference>
<organism evidence="2 3">
    <name type="scientific">Geomonas limicola</name>
    <dbReference type="NCBI Taxonomy" id="2740186"/>
    <lineage>
        <taxon>Bacteria</taxon>
        <taxon>Pseudomonadati</taxon>
        <taxon>Thermodesulfobacteriota</taxon>
        <taxon>Desulfuromonadia</taxon>
        <taxon>Geobacterales</taxon>
        <taxon>Geobacteraceae</taxon>
        <taxon>Geomonas</taxon>
    </lineage>
</organism>
<evidence type="ECO:0008006" key="4">
    <source>
        <dbReference type="Google" id="ProtNLM"/>
    </source>
</evidence>
<name>A0A6V8N2U7_9BACT</name>
<feature type="signal peptide" evidence="1">
    <location>
        <begin position="1"/>
        <end position="19"/>
    </location>
</feature>
<evidence type="ECO:0000313" key="3">
    <source>
        <dbReference type="Proteomes" id="UP000587586"/>
    </source>
</evidence>
<keyword evidence="3" id="KW-1185">Reference proteome</keyword>
<dbReference type="AlphaFoldDB" id="A0A6V8N2U7"/>
<keyword evidence="1" id="KW-0732">Signal</keyword>
<gene>
    <name evidence="2" type="ORF">GMLC_04050</name>
</gene>
<comment type="caution">
    <text evidence="2">The sequence shown here is derived from an EMBL/GenBank/DDBJ whole genome shotgun (WGS) entry which is preliminary data.</text>
</comment>
<evidence type="ECO:0000256" key="1">
    <source>
        <dbReference type="SAM" id="SignalP"/>
    </source>
</evidence>
<protein>
    <recommendedName>
        <fullName evidence="4">Lipoprotein</fullName>
    </recommendedName>
</protein>
<feature type="chain" id="PRO_5028068783" description="Lipoprotein" evidence="1">
    <location>
        <begin position="20"/>
        <end position="181"/>
    </location>
</feature>
<dbReference type="PROSITE" id="PS51257">
    <property type="entry name" value="PROKAR_LIPOPROTEIN"/>
    <property type="match status" value="1"/>
</dbReference>
<evidence type="ECO:0000313" key="2">
    <source>
        <dbReference type="EMBL" id="GFO66826.1"/>
    </source>
</evidence>
<accession>A0A6V8N2U7</accession>
<reference evidence="3" key="1">
    <citation type="submission" date="2020-06" db="EMBL/GenBank/DDBJ databases">
        <title>Draft genomic sequecing of Geomonas sp. Red745.</title>
        <authorList>
            <person name="Itoh H."/>
            <person name="Xu Z.X."/>
            <person name="Ushijima N."/>
            <person name="Masuda Y."/>
            <person name="Shiratori Y."/>
            <person name="Senoo K."/>
        </authorList>
    </citation>
    <scope>NUCLEOTIDE SEQUENCE [LARGE SCALE GENOMIC DNA]</scope>
    <source>
        <strain evidence="3">Red745</strain>
    </source>
</reference>
<proteinExistence type="predicted"/>
<dbReference type="EMBL" id="BLXZ01000001">
    <property type="protein sequence ID" value="GFO66826.1"/>
    <property type="molecule type" value="Genomic_DNA"/>
</dbReference>